<evidence type="ECO:0000313" key="2">
    <source>
        <dbReference type="EMBL" id="KEO72826.1"/>
    </source>
</evidence>
<feature type="chain" id="PRO_5001697004" evidence="1">
    <location>
        <begin position="27"/>
        <end position="341"/>
    </location>
</feature>
<reference evidence="2 3" key="1">
    <citation type="submission" date="2014-04" db="EMBL/GenBank/DDBJ databases">
        <title>Characterization and application of a salt tolerant electro-active bacterium.</title>
        <authorList>
            <person name="Yang L."/>
            <person name="Wei S."/>
            <person name="Tay Q.X.M."/>
        </authorList>
    </citation>
    <scope>NUCLEOTIDE SEQUENCE [LARGE SCALE GENOMIC DNA]</scope>
    <source>
        <strain evidence="2 3">LY1</strain>
    </source>
</reference>
<evidence type="ECO:0000256" key="1">
    <source>
        <dbReference type="SAM" id="SignalP"/>
    </source>
</evidence>
<dbReference type="Proteomes" id="UP000027821">
    <property type="component" value="Unassembled WGS sequence"/>
</dbReference>
<accession>A0A074KS91</accession>
<sequence>MISKNIICLIVICILFSIGHSGIAQVANDTRYYETYPDHIIGRLYLSRKYTAVKIRDNVENQDYLFSPNTTLNHGVGATYKFATLNLAYGFDILNPDRGQGETKYLDLQVHAYPKNFILDMFGQFYSGYHLSPQGFAAPPSENFYVSPDMVVTKIGAFGQYLFNGDKLSLRASFLQNEWQKRSAGSFLVGFEMYGGRVMSDSTLLPVNVVEDPARNFRTLRFFNFGPNAGYAYTLVIKKHWFVTTSATMNLNFGYSMLEGQLDRNTEWGIRPNMFLRAFAGYNSDKWSINANYVYNEVRFANNQQFSNSIMTGNYRLNFIYRFQPGPQSKRYLKVIDDIAD</sequence>
<keyword evidence="1" id="KW-0732">Signal</keyword>
<evidence type="ECO:0000313" key="3">
    <source>
        <dbReference type="Proteomes" id="UP000027821"/>
    </source>
</evidence>
<dbReference type="InterPro" id="IPR025535">
    <property type="entry name" value="DUF4421"/>
</dbReference>
<protein>
    <submittedName>
        <fullName evidence="2">Signal protein</fullName>
    </submittedName>
</protein>
<comment type="caution">
    <text evidence="2">The sequence shown here is derived from an EMBL/GenBank/DDBJ whole genome shotgun (WGS) entry which is preliminary data.</text>
</comment>
<feature type="signal peptide" evidence="1">
    <location>
        <begin position="1"/>
        <end position="26"/>
    </location>
</feature>
<dbReference type="AlphaFoldDB" id="A0A074KS91"/>
<dbReference type="OrthoDB" id="669053at2"/>
<gene>
    <name evidence="2" type="ORF">EL17_14460</name>
</gene>
<dbReference type="EMBL" id="JMIH01000023">
    <property type="protein sequence ID" value="KEO72826.1"/>
    <property type="molecule type" value="Genomic_DNA"/>
</dbReference>
<keyword evidence="3" id="KW-1185">Reference proteome</keyword>
<dbReference type="STRING" id="1048983.EL17_14460"/>
<dbReference type="Pfam" id="PF14391">
    <property type="entry name" value="DUF4421"/>
    <property type="match status" value="1"/>
</dbReference>
<organism evidence="2 3">
    <name type="scientific">Anditalea andensis</name>
    <dbReference type="NCBI Taxonomy" id="1048983"/>
    <lineage>
        <taxon>Bacteria</taxon>
        <taxon>Pseudomonadati</taxon>
        <taxon>Bacteroidota</taxon>
        <taxon>Cytophagia</taxon>
        <taxon>Cytophagales</taxon>
        <taxon>Cytophagaceae</taxon>
        <taxon>Anditalea</taxon>
    </lineage>
</organism>
<dbReference type="eggNOG" id="COG5571">
    <property type="taxonomic scope" value="Bacteria"/>
</dbReference>
<proteinExistence type="predicted"/>
<dbReference type="RefSeq" id="WP_035075783.1">
    <property type="nucleotide sequence ID" value="NZ_JMIH01000023.1"/>
</dbReference>
<name>A0A074KS91_9BACT</name>